<organism evidence="1 2">
    <name type="scientific">Cohnella phaseoli</name>
    <dbReference type="NCBI Taxonomy" id="456490"/>
    <lineage>
        <taxon>Bacteria</taxon>
        <taxon>Bacillati</taxon>
        <taxon>Bacillota</taxon>
        <taxon>Bacilli</taxon>
        <taxon>Bacillales</taxon>
        <taxon>Paenibacillaceae</taxon>
        <taxon>Cohnella</taxon>
    </lineage>
</organism>
<dbReference type="Proteomes" id="UP000256977">
    <property type="component" value="Unassembled WGS sequence"/>
</dbReference>
<proteinExistence type="predicted"/>
<keyword evidence="2" id="KW-1185">Reference proteome</keyword>
<accession>A0A3D9KK51</accession>
<dbReference type="AlphaFoldDB" id="A0A3D9KK51"/>
<dbReference type="EMBL" id="QRDZ01000003">
    <property type="protein sequence ID" value="RED86256.1"/>
    <property type="molecule type" value="Genomic_DNA"/>
</dbReference>
<name>A0A3D9KK51_9BACL</name>
<evidence type="ECO:0000313" key="1">
    <source>
        <dbReference type="EMBL" id="RED86256.1"/>
    </source>
</evidence>
<sequence>MVNLQQLTSLEQRDREAVSITLSADELGEGRRSGGSAFRWHITYDFLSEKLAATLSGS</sequence>
<protein>
    <submittedName>
        <fullName evidence="1">Uncharacterized protein</fullName>
    </submittedName>
</protein>
<reference evidence="1 2" key="1">
    <citation type="submission" date="2018-07" db="EMBL/GenBank/DDBJ databases">
        <title>Genomic Encyclopedia of Type Strains, Phase III (KMG-III): the genomes of soil and plant-associated and newly described type strains.</title>
        <authorList>
            <person name="Whitman W."/>
        </authorList>
    </citation>
    <scope>NUCLEOTIDE SEQUENCE [LARGE SCALE GENOMIC DNA]</scope>
    <source>
        <strain evidence="1 2">CECT 7287</strain>
    </source>
</reference>
<dbReference type="RefSeq" id="WP_181917491.1">
    <property type="nucleotide sequence ID" value="NZ_QRDZ01000003.1"/>
</dbReference>
<gene>
    <name evidence="1" type="ORF">DFP98_103109</name>
</gene>
<evidence type="ECO:0000313" key="2">
    <source>
        <dbReference type="Proteomes" id="UP000256977"/>
    </source>
</evidence>
<comment type="caution">
    <text evidence="1">The sequence shown here is derived from an EMBL/GenBank/DDBJ whole genome shotgun (WGS) entry which is preliminary data.</text>
</comment>